<accession>A0A0B0NEM1</accession>
<organism evidence="1 2">
    <name type="scientific">Gossypium arboreum</name>
    <name type="common">Tree cotton</name>
    <name type="synonym">Gossypium nanking</name>
    <dbReference type="NCBI Taxonomy" id="29729"/>
    <lineage>
        <taxon>Eukaryota</taxon>
        <taxon>Viridiplantae</taxon>
        <taxon>Streptophyta</taxon>
        <taxon>Embryophyta</taxon>
        <taxon>Tracheophyta</taxon>
        <taxon>Spermatophyta</taxon>
        <taxon>Magnoliopsida</taxon>
        <taxon>eudicotyledons</taxon>
        <taxon>Gunneridae</taxon>
        <taxon>Pentapetalae</taxon>
        <taxon>rosids</taxon>
        <taxon>malvids</taxon>
        <taxon>Malvales</taxon>
        <taxon>Malvaceae</taxon>
        <taxon>Malvoideae</taxon>
        <taxon>Gossypium</taxon>
    </lineage>
</organism>
<dbReference type="AlphaFoldDB" id="A0A0B0NEM1"/>
<protein>
    <submittedName>
        <fullName evidence="1">Uncharacterized protein</fullName>
    </submittedName>
</protein>
<gene>
    <name evidence="1" type="ORF">F383_08885</name>
</gene>
<sequence>MQTNVRRREKERKFCFLYNLVISPKIHHFRLEIKRTFTAIKREISQGDYRELEY</sequence>
<reference evidence="2" key="1">
    <citation type="submission" date="2014-09" db="EMBL/GenBank/DDBJ databases">
        <authorList>
            <person name="Mudge J."/>
            <person name="Ramaraj T."/>
            <person name="Lindquist I.E."/>
            <person name="Bharti A.K."/>
            <person name="Sundararajan A."/>
            <person name="Cameron C.T."/>
            <person name="Woodward J.E."/>
            <person name="May G.D."/>
            <person name="Brubaker C."/>
            <person name="Broadhvest J."/>
            <person name="Wilkins T.A."/>
        </authorList>
    </citation>
    <scope>NUCLEOTIDE SEQUENCE</scope>
    <source>
        <strain evidence="2">cv. AKA8401</strain>
    </source>
</reference>
<name>A0A0B0NEM1_GOSAR</name>
<keyword evidence="2" id="KW-1185">Reference proteome</keyword>
<evidence type="ECO:0000313" key="2">
    <source>
        <dbReference type="Proteomes" id="UP000032142"/>
    </source>
</evidence>
<dbReference type="EMBL" id="KN395299">
    <property type="protein sequence ID" value="KHG11132.1"/>
    <property type="molecule type" value="Genomic_DNA"/>
</dbReference>
<dbReference type="Proteomes" id="UP000032142">
    <property type="component" value="Unassembled WGS sequence"/>
</dbReference>
<proteinExistence type="predicted"/>
<evidence type="ECO:0000313" key="1">
    <source>
        <dbReference type="EMBL" id="KHG11132.1"/>
    </source>
</evidence>